<evidence type="ECO:0000313" key="3">
    <source>
        <dbReference type="EMBL" id="SEJ25253.1"/>
    </source>
</evidence>
<dbReference type="Gene3D" id="3.90.980.10">
    <property type="entry name" value="DNA primase, catalytic core, N-terminal domain"/>
    <property type="match status" value="1"/>
</dbReference>
<feature type="compositionally biased region" description="Polar residues" evidence="1">
    <location>
        <begin position="926"/>
        <end position="943"/>
    </location>
</feature>
<dbReference type="GO" id="GO:0006269">
    <property type="term" value="P:DNA replication, synthesis of primer"/>
    <property type="evidence" value="ECO:0007669"/>
    <property type="project" value="TreeGrafter"/>
</dbReference>
<dbReference type="InterPro" id="IPR013264">
    <property type="entry name" value="DNAG_N"/>
</dbReference>
<sequence>MTMMEATTETVSNQSTPRLQTTAQQPRVRKVGKVLRVKMEVMGPTPRTRQTKPPHRLPLTQTPQNRLVSNRTPKPIHPTTDTDEPQTAANTDGTAETTATSDDQDADADEDDTATPTDESTETESETGEETETDTTPTKTKQDYLDEDYSELEAELAVDPPEEHRIKAAMAAAIEFFHQQLDAEIPENREWNRDNPNAAYRKPETPREYFRDPEYDADTSTAVEFNERADLIKQNLTAEDGRAEYEISPAASREIDATTASNDSVITSDEDGDQSNDSVITPDEDGDQSNDSVITPDEDATDADDSESMVLYNYQTRDNRGWSPETIESKKLGWAPRDTDSLREHLLDEGFSIKELFATGLFNDIGDGGLLPFMQARYIIPYFDADGEPVFLISRSIDTDMEQDKQSDFHRPTKYLKPKEAHIEEPIYGTETIEEGKPLVITEGIADAITAHEHDIPCISPVTVQFKDEHYPILRDLIVSNDVPQVFIIQDADPPTTSVPERFTPEYAANYDPEEDADKREPVEIDSLEDDNADRAITVNQKGPGFNGALKTALELDEEARRRGAERSQSQDGTDTDQSEETETADQIHTVEGEATPSAVADRESHRVHPEACGYATPDRAFETYLIELPRFGEIKYDLDDYLSDGLATVAPPAMWASDHVDRLTPTTDWVTNLALDGDLAYADPQRYVDTPAVGGLTVDSEADDTTTSQTVPLRQTVLNYLPTITPNHTALSESVEAPYLDTTGSGFDSDLPSMEGGSSTDADMWDLTWRDVFGLDEGYRGVSPFGHIGESRDYFVVISPEKAYCHKRKVTYTPSTGVLVREGERFPEDPEGQLSDWEQFVYWASLREQGIVDDAPPNKALLAYARKHDLATDGDGIETIDGEYGEFDALTKERLYQVCDHIEADYAIDIQWDPYGDRHTESDTTDTSADNDGSTKQSNDSPQDSQAASTSDTDSTSTDSGATTGEGETDPAVEQYLADDDDNTSASDQPGGDDSADESPATSQKTETTQGDTTATDEPAGTDSDGTEIPVEDDSDEDVDELKERRNANRDIPDEREDSVEVEGGTNFHEVMDQMGTDDPHEKFRTYNGPTEPDDDNDDVDVDREAVLQFVEEFTNTDGSGSKELKEHKRTLYDAFNTWAKINDIELNEVSEDVWENHRIGNFKDILENEFELTHSRYTVRGERKKGFAGIRLSDEGYDLVDMEIE</sequence>
<feature type="compositionally biased region" description="Acidic residues" evidence="1">
    <location>
        <begin position="296"/>
        <end position="307"/>
    </location>
</feature>
<feature type="compositionally biased region" description="Basic and acidic residues" evidence="1">
    <location>
        <begin position="201"/>
        <end position="214"/>
    </location>
</feature>
<protein>
    <submittedName>
        <fullName evidence="3">DNA primase catalytic core, N-terminal domain</fullName>
    </submittedName>
</protein>
<dbReference type="PANTHER" id="PTHR30313:SF2">
    <property type="entry name" value="DNA PRIMASE"/>
    <property type="match status" value="1"/>
</dbReference>
<feature type="compositionally biased region" description="Polar residues" evidence="1">
    <location>
        <begin position="258"/>
        <end position="267"/>
    </location>
</feature>
<feature type="region of interest" description="Disordered" evidence="1">
    <location>
        <begin position="915"/>
        <end position="1100"/>
    </location>
</feature>
<feature type="compositionally biased region" description="Polar residues" evidence="1">
    <location>
        <begin position="59"/>
        <end position="72"/>
    </location>
</feature>
<dbReference type="SUPFAM" id="SSF56731">
    <property type="entry name" value="DNA primase core"/>
    <property type="match status" value="1"/>
</dbReference>
<feature type="compositionally biased region" description="Basic and acidic residues" evidence="1">
    <location>
        <begin position="1043"/>
        <end position="1054"/>
    </location>
</feature>
<dbReference type="KEGG" id="hae:halTADL_1590"/>
<dbReference type="PANTHER" id="PTHR30313">
    <property type="entry name" value="DNA PRIMASE"/>
    <property type="match status" value="1"/>
</dbReference>
<keyword evidence="4" id="KW-1185">Reference proteome</keyword>
<accession>A0A1H6X7V7</accession>
<dbReference type="Proteomes" id="UP000198888">
    <property type="component" value="Unassembled WGS sequence"/>
</dbReference>
<feature type="compositionally biased region" description="Basic and acidic residues" evidence="1">
    <location>
        <begin position="601"/>
        <end position="610"/>
    </location>
</feature>
<feature type="compositionally biased region" description="Low complexity" evidence="1">
    <location>
        <begin position="944"/>
        <end position="967"/>
    </location>
</feature>
<feature type="compositionally biased region" description="Polar residues" evidence="1">
    <location>
        <begin position="1"/>
        <end position="25"/>
    </location>
</feature>
<dbReference type="Gene3D" id="3.40.1360.10">
    <property type="match status" value="1"/>
</dbReference>
<name>A0A1H6X7V7_9EURY</name>
<dbReference type="AlphaFoldDB" id="A0A1H6X7V7"/>
<gene>
    <name evidence="3" type="ORF">SAMN05444271_1361</name>
</gene>
<feature type="region of interest" description="Disordered" evidence="1">
    <location>
        <begin position="188"/>
        <end position="214"/>
    </location>
</feature>
<dbReference type="EMBL" id="FNYR01000036">
    <property type="protein sequence ID" value="SEJ25253.1"/>
    <property type="molecule type" value="Genomic_DNA"/>
</dbReference>
<dbReference type="CDD" id="cd01029">
    <property type="entry name" value="TOPRIM_primases"/>
    <property type="match status" value="1"/>
</dbReference>
<dbReference type="Pfam" id="PF08275">
    <property type="entry name" value="DNAG_N"/>
    <property type="match status" value="1"/>
</dbReference>
<feature type="compositionally biased region" description="Low complexity" evidence="1">
    <location>
        <begin position="1003"/>
        <end position="1019"/>
    </location>
</feature>
<feature type="compositionally biased region" description="Acidic residues" evidence="1">
    <location>
        <begin position="968"/>
        <end position="984"/>
    </location>
</feature>
<feature type="compositionally biased region" description="Basic residues" evidence="1">
    <location>
        <begin position="27"/>
        <end position="36"/>
    </location>
</feature>
<feature type="region of interest" description="Disordered" evidence="1">
    <location>
        <begin position="247"/>
        <end position="307"/>
    </location>
</feature>
<evidence type="ECO:0000259" key="2">
    <source>
        <dbReference type="Pfam" id="PF08275"/>
    </source>
</evidence>
<accession>A0A2H4Q1W9</accession>
<feature type="region of interest" description="Disordered" evidence="1">
    <location>
        <begin position="1"/>
        <end position="154"/>
    </location>
</feature>
<dbReference type="GO" id="GO:0005737">
    <property type="term" value="C:cytoplasm"/>
    <property type="evidence" value="ECO:0007669"/>
    <property type="project" value="TreeGrafter"/>
</dbReference>
<feature type="region of interest" description="Disordered" evidence="1">
    <location>
        <begin position="526"/>
        <end position="612"/>
    </location>
</feature>
<feature type="domain" description="DNA primase DNAG catalytic core N-terminal" evidence="2">
    <location>
        <begin position="318"/>
        <end position="405"/>
    </location>
</feature>
<organism evidence="3 4">
    <name type="scientific">Halohasta litchfieldiae</name>
    <dbReference type="NCBI Taxonomy" id="1073996"/>
    <lineage>
        <taxon>Archaea</taxon>
        <taxon>Methanobacteriati</taxon>
        <taxon>Methanobacteriota</taxon>
        <taxon>Stenosarchaea group</taxon>
        <taxon>Halobacteria</taxon>
        <taxon>Halobacteriales</taxon>
        <taxon>Haloferacaceae</taxon>
        <taxon>Halohasta</taxon>
    </lineage>
</organism>
<evidence type="ECO:0000256" key="1">
    <source>
        <dbReference type="SAM" id="MobiDB-lite"/>
    </source>
</evidence>
<feature type="compositionally biased region" description="Acidic residues" evidence="1">
    <location>
        <begin position="145"/>
        <end position="154"/>
    </location>
</feature>
<evidence type="ECO:0000313" key="4">
    <source>
        <dbReference type="Proteomes" id="UP000198888"/>
    </source>
</evidence>
<dbReference type="InterPro" id="IPR037068">
    <property type="entry name" value="DNA_primase_core_N_sf"/>
</dbReference>
<dbReference type="InterPro" id="IPR050219">
    <property type="entry name" value="DnaG_primase"/>
</dbReference>
<feature type="compositionally biased region" description="Acidic residues" evidence="1">
    <location>
        <begin position="1031"/>
        <end position="1042"/>
    </location>
</feature>
<feature type="compositionally biased region" description="Acidic residues" evidence="1">
    <location>
        <begin position="574"/>
        <end position="584"/>
    </location>
</feature>
<proteinExistence type="predicted"/>
<reference evidence="3 4" key="1">
    <citation type="submission" date="2016-10" db="EMBL/GenBank/DDBJ databases">
        <authorList>
            <person name="de Groot N.N."/>
        </authorList>
    </citation>
    <scope>NUCLEOTIDE SEQUENCE [LARGE SCALE GENOMIC DNA]</scope>
    <source>
        <strain evidence="3 4">DSM 22187</strain>
    </source>
</reference>
<feature type="compositionally biased region" description="Acidic residues" evidence="1">
    <location>
        <begin position="102"/>
        <end position="133"/>
    </location>
</feature>
<dbReference type="InterPro" id="IPR034154">
    <property type="entry name" value="TOPRIM_DnaG/twinkle"/>
</dbReference>